<feature type="active site" evidence="4">
    <location>
        <position position="70"/>
    </location>
</feature>
<dbReference type="InterPro" id="IPR029759">
    <property type="entry name" value="GPX_AS"/>
</dbReference>
<accession>A0A172TYP7</accession>
<evidence type="ECO:0000313" key="7">
    <source>
        <dbReference type="Proteomes" id="UP000077177"/>
    </source>
</evidence>
<keyword evidence="2 5" id="KW-0575">Peroxidase</keyword>
<dbReference type="PANTHER" id="PTHR11592">
    <property type="entry name" value="GLUTATHIONE PEROXIDASE"/>
    <property type="match status" value="1"/>
</dbReference>
<keyword evidence="3 5" id="KW-0560">Oxidoreductase</keyword>
<dbReference type="CDD" id="cd00340">
    <property type="entry name" value="GSH_Peroxidase"/>
    <property type="match status" value="1"/>
</dbReference>
<reference evidence="6 7" key="2">
    <citation type="journal article" date="2016" name="Int. J. Syst. Evol. Microbiol.">
        <title>Flavisolibacter tropicus sp. nov., isolated from tropical soil.</title>
        <authorList>
            <person name="Lee J.J."/>
            <person name="Kang M.S."/>
            <person name="Kim G.S."/>
            <person name="Lee C.S."/>
            <person name="Lim S."/>
            <person name="Lee J."/>
            <person name="Roh S.H."/>
            <person name="Kang H."/>
            <person name="Ha J.M."/>
            <person name="Bae S."/>
            <person name="Jung H.Y."/>
            <person name="Kim M.K."/>
        </authorList>
    </citation>
    <scope>NUCLEOTIDE SEQUENCE [LARGE SCALE GENOMIC DNA]</scope>
    <source>
        <strain evidence="6 7">LCS9</strain>
    </source>
</reference>
<dbReference type="PROSITE" id="PS00460">
    <property type="entry name" value="GLUTATHIONE_PEROXID_1"/>
    <property type="match status" value="1"/>
</dbReference>
<name>A0A172TYP7_9BACT</name>
<dbReference type="Pfam" id="PF00255">
    <property type="entry name" value="GSHPx"/>
    <property type="match status" value="1"/>
</dbReference>
<dbReference type="Proteomes" id="UP000077177">
    <property type="component" value="Chromosome"/>
</dbReference>
<dbReference type="PRINTS" id="PR01011">
    <property type="entry name" value="GLUTPROXDASE"/>
</dbReference>
<dbReference type="AlphaFoldDB" id="A0A172TYP7"/>
<evidence type="ECO:0000256" key="1">
    <source>
        <dbReference type="ARBA" id="ARBA00006926"/>
    </source>
</evidence>
<dbReference type="OrthoDB" id="9789406at2"/>
<dbReference type="KEGG" id="fla:SY85_18625"/>
<proteinExistence type="inferred from homology"/>
<gene>
    <name evidence="6" type="ORF">SY85_18625</name>
</gene>
<reference evidence="7" key="1">
    <citation type="submission" date="2015-01" db="EMBL/GenBank/DDBJ databases">
        <title>Flavisolibacter sp./LCS9/ whole genome sequencing.</title>
        <authorList>
            <person name="Kim M.K."/>
            <person name="Srinivasan S."/>
            <person name="Lee J.-J."/>
        </authorList>
    </citation>
    <scope>NUCLEOTIDE SEQUENCE [LARGE SCALE GENOMIC DNA]</scope>
    <source>
        <strain evidence="7">LCS9</strain>
    </source>
</reference>
<dbReference type="InterPro" id="IPR036249">
    <property type="entry name" value="Thioredoxin-like_sf"/>
</dbReference>
<dbReference type="PROSITE" id="PS51355">
    <property type="entry name" value="GLUTATHIONE_PEROXID_3"/>
    <property type="match status" value="1"/>
</dbReference>
<dbReference type="Gene3D" id="3.40.30.10">
    <property type="entry name" value="Glutaredoxin"/>
    <property type="match status" value="1"/>
</dbReference>
<dbReference type="PATRIC" id="fig|1492898.3.peg.4055"/>
<dbReference type="PIRSF" id="PIRSF000303">
    <property type="entry name" value="Glutathion_perox"/>
    <property type="match status" value="1"/>
</dbReference>
<sequence>MTLRQRILSRLYPLIMRLTKGKAKRTSNHLDTVPTFSFYSLKAPLQNNSLIDFNVLKGKKVLIVNTASDCGYTAQYAELQELYEEQAHHLHILAFPSNDFGQQEKGNNTQIIQFCKDNFGVSFPVTLKSTVKKEPGQNAVFRWLSQKEQNGWNDQAPTWNFCKYLINEKGVLTHFFESGVSPLSEEVKKAIAH</sequence>
<evidence type="ECO:0000256" key="3">
    <source>
        <dbReference type="ARBA" id="ARBA00023002"/>
    </source>
</evidence>
<evidence type="ECO:0000256" key="2">
    <source>
        <dbReference type="ARBA" id="ARBA00022559"/>
    </source>
</evidence>
<keyword evidence="7" id="KW-1185">Reference proteome</keyword>
<evidence type="ECO:0000256" key="4">
    <source>
        <dbReference type="PIRSR" id="PIRSR000303-1"/>
    </source>
</evidence>
<dbReference type="STRING" id="1492898.SY85_18625"/>
<protein>
    <recommendedName>
        <fullName evidence="5">Glutathione peroxidase</fullName>
    </recommendedName>
</protein>
<dbReference type="GO" id="GO:0034599">
    <property type="term" value="P:cellular response to oxidative stress"/>
    <property type="evidence" value="ECO:0007669"/>
    <property type="project" value="TreeGrafter"/>
</dbReference>
<dbReference type="SUPFAM" id="SSF52833">
    <property type="entry name" value="Thioredoxin-like"/>
    <property type="match status" value="1"/>
</dbReference>
<organism evidence="6 7">
    <name type="scientific">Flavisolibacter tropicus</name>
    <dbReference type="NCBI Taxonomy" id="1492898"/>
    <lineage>
        <taxon>Bacteria</taxon>
        <taxon>Pseudomonadati</taxon>
        <taxon>Bacteroidota</taxon>
        <taxon>Chitinophagia</taxon>
        <taxon>Chitinophagales</taxon>
        <taxon>Chitinophagaceae</taxon>
        <taxon>Flavisolibacter</taxon>
    </lineage>
</organism>
<dbReference type="InterPro" id="IPR000889">
    <property type="entry name" value="Glutathione_peroxidase"/>
</dbReference>
<dbReference type="PANTHER" id="PTHR11592:SF78">
    <property type="entry name" value="GLUTATHIONE PEROXIDASE"/>
    <property type="match status" value="1"/>
</dbReference>
<dbReference type="GO" id="GO:0004601">
    <property type="term" value="F:peroxidase activity"/>
    <property type="evidence" value="ECO:0007669"/>
    <property type="project" value="UniProtKB-KW"/>
</dbReference>
<evidence type="ECO:0000313" key="6">
    <source>
        <dbReference type="EMBL" id="ANE52205.1"/>
    </source>
</evidence>
<dbReference type="EMBL" id="CP011390">
    <property type="protein sequence ID" value="ANE52205.1"/>
    <property type="molecule type" value="Genomic_DNA"/>
</dbReference>
<evidence type="ECO:0000256" key="5">
    <source>
        <dbReference type="RuleBase" id="RU000499"/>
    </source>
</evidence>
<comment type="similarity">
    <text evidence="1 5">Belongs to the glutathione peroxidase family.</text>
</comment>